<evidence type="ECO:0000313" key="4">
    <source>
        <dbReference type="EMBL" id="KAF9806757.1"/>
    </source>
</evidence>
<evidence type="ECO:0000313" key="5">
    <source>
        <dbReference type="Proteomes" id="UP000639403"/>
    </source>
</evidence>
<dbReference type="SMART" id="SM00674">
    <property type="entry name" value="CENPB"/>
    <property type="match status" value="1"/>
</dbReference>
<dbReference type="AlphaFoldDB" id="A0A8H7NW07"/>
<reference evidence="4" key="1">
    <citation type="submission" date="2020-11" db="EMBL/GenBank/DDBJ databases">
        <authorList>
            <person name="Koelle M."/>
            <person name="Horta M.A.C."/>
            <person name="Nowrousian M."/>
            <person name="Ohm R.A."/>
            <person name="Benz P."/>
            <person name="Pilgard A."/>
        </authorList>
    </citation>
    <scope>NUCLEOTIDE SEQUENCE</scope>
    <source>
        <strain evidence="4">FPRL280</strain>
    </source>
</reference>
<evidence type="ECO:0000256" key="2">
    <source>
        <dbReference type="SAM" id="MobiDB-lite"/>
    </source>
</evidence>
<dbReference type="Proteomes" id="UP000639403">
    <property type="component" value="Unassembled WGS sequence"/>
</dbReference>
<organism evidence="4 5">
    <name type="scientific">Rhodonia placenta</name>
    <dbReference type="NCBI Taxonomy" id="104341"/>
    <lineage>
        <taxon>Eukaryota</taxon>
        <taxon>Fungi</taxon>
        <taxon>Dikarya</taxon>
        <taxon>Basidiomycota</taxon>
        <taxon>Agaricomycotina</taxon>
        <taxon>Agaricomycetes</taxon>
        <taxon>Polyporales</taxon>
        <taxon>Adustoporiaceae</taxon>
        <taxon>Rhodonia</taxon>
    </lineage>
</organism>
<accession>A0A8H7NW07</accession>
<feature type="compositionally biased region" description="Polar residues" evidence="2">
    <location>
        <begin position="252"/>
        <end position="270"/>
    </location>
</feature>
<dbReference type="GO" id="GO:0003677">
    <property type="term" value="F:DNA binding"/>
    <property type="evidence" value="ECO:0007669"/>
    <property type="project" value="UniProtKB-KW"/>
</dbReference>
<comment type="caution">
    <text evidence="4">The sequence shown here is derived from an EMBL/GenBank/DDBJ whole genome shotgun (WGS) entry which is preliminary data.</text>
</comment>
<evidence type="ECO:0000259" key="3">
    <source>
        <dbReference type="PROSITE" id="PS51253"/>
    </source>
</evidence>
<feature type="domain" description="HTH CENPB-type" evidence="3">
    <location>
        <begin position="43"/>
        <end position="117"/>
    </location>
</feature>
<reference evidence="4" key="2">
    <citation type="journal article" name="Front. Microbiol.">
        <title>Degradative Capacity of Two Strains of Rhodonia placenta: From Phenotype to Genotype.</title>
        <authorList>
            <person name="Kolle M."/>
            <person name="Horta M.A.C."/>
            <person name="Nowrousian M."/>
            <person name="Ohm R.A."/>
            <person name="Benz J.P."/>
            <person name="Pilgard A."/>
        </authorList>
    </citation>
    <scope>NUCLEOTIDE SEQUENCE</scope>
    <source>
        <strain evidence="4">FPRL280</strain>
    </source>
</reference>
<keyword evidence="1" id="KW-0238">DNA-binding</keyword>
<dbReference type="SUPFAM" id="SSF46689">
    <property type="entry name" value="Homeodomain-like"/>
    <property type="match status" value="1"/>
</dbReference>
<dbReference type="Pfam" id="PF03221">
    <property type="entry name" value="HTH_Tnp_Tc5"/>
    <property type="match status" value="1"/>
</dbReference>
<gene>
    <name evidence="4" type="ORF">IEO21_08550</name>
</gene>
<proteinExistence type="predicted"/>
<dbReference type="EMBL" id="JADOXO010000314">
    <property type="protein sequence ID" value="KAF9806757.1"/>
    <property type="molecule type" value="Genomic_DNA"/>
</dbReference>
<evidence type="ECO:0000256" key="1">
    <source>
        <dbReference type="ARBA" id="ARBA00023125"/>
    </source>
</evidence>
<dbReference type="InterPro" id="IPR006600">
    <property type="entry name" value="HTH_CenpB_DNA-bd_dom"/>
</dbReference>
<feature type="region of interest" description="Disordered" evidence="2">
    <location>
        <begin position="291"/>
        <end position="312"/>
    </location>
</feature>
<protein>
    <recommendedName>
        <fullName evidence="3">HTH CENPB-type domain-containing protein</fullName>
    </recommendedName>
</protein>
<dbReference type="PROSITE" id="PS51253">
    <property type="entry name" value="HTH_CENPB"/>
    <property type="match status" value="1"/>
</dbReference>
<dbReference type="InterPro" id="IPR009057">
    <property type="entry name" value="Homeodomain-like_sf"/>
</dbReference>
<name>A0A8H7NW07_9APHY</name>
<sequence>MRKNVSLYKFNNPSATHASIALEFGVARSTVSRILEEKDRWAHPGTIARLSVFAIEDRMQFWLRECAFHDISVTSKAIRAQAIKIRDEFCSGHLPTFKASKTWLRNFKMRYGIVGEKVRGWGEYYRRTVAFGRGGVTRDQLVTTKAAESSCAQLPVIFEDLALQSLDASSVAPETYPVVDLDAFLASNSRSPSPEAHLAGSTAPSRGHPDQLIADFPALAAGIARSPSLDPQPDVAPEVDRPVIDIDAFIASNSRSPSPADQGTASSSPVGASKLPAPSYSVDQQALDTVISRSPSPSPQVRPVATTSGTPPLSGLRTLALAAASLQSSALLQSSARPYSEAQRLTADDGVRTACVPVPERYTRSRTTQIARSPGPGALSVGSPYSALLEPLTDACEALQCFNQVVSFLSAEEAKLLSIHYDHLSAVRRALVSEVEKVATD</sequence>
<feature type="region of interest" description="Disordered" evidence="2">
    <location>
        <begin position="252"/>
        <end position="278"/>
    </location>
</feature>
<feature type="compositionally biased region" description="Low complexity" evidence="2">
    <location>
        <begin position="292"/>
        <end position="304"/>
    </location>
</feature>
<feature type="region of interest" description="Disordered" evidence="2">
    <location>
        <begin position="190"/>
        <end position="211"/>
    </location>
</feature>
<dbReference type="Gene3D" id="1.10.10.60">
    <property type="entry name" value="Homeodomain-like"/>
    <property type="match status" value="2"/>
</dbReference>